<dbReference type="AlphaFoldDB" id="A0A562LBE8"/>
<gene>
    <name evidence="1" type="ORF">IP90_01016</name>
</gene>
<dbReference type="EMBL" id="VLKN01000002">
    <property type="protein sequence ID" value="TWI04875.1"/>
    <property type="molecule type" value="Genomic_DNA"/>
</dbReference>
<comment type="caution">
    <text evidence="1">The sequence shown here is derived from an EMBL/GenBank/DDBJ whole genome shotgun (WGS) entry which is preliminary data.</text>
</comment>
<reference evidence="1 2" key="1">
    <citation type="journal article" date="2015" name="Stand. Genomic Sci.">
        <title>Genomic Encyclopedia of Bacterial and Archaeal Type Strains, Phase III: the genomes of soil and plant-associated and newly described type strains.</title>
        <authorList>
            <person name="Whitman W.B."/>
            <person name="Woyke T."/>
            <person name="Klenk H.P."/>
            <person name="Zhou Y."/>
            <person name="Lilburn T.G."/>
            <person name="Beck B.J."/>
            <person name="De Vos P."/>
            <person name="Vandamme P."/>
            <person name="Eisen J.A."/>
            <person name="Garrity G."/>
            <person name="Hugenholtz P."/>
            <person name="Kyrpides N.C."/>
        </authorList>
    </citation>
    <scope>NUCLEOTIDE SEQUENCE [LARGE SCALE GENOMIC DNA]</scope>
    <source>
        <strain evidence="1 2">CGMCC 1.10821</strain>
    </source>
</reference>
<organism evidence="1 2">
    <name type="scientific">Luteimonas cucumeris</name>
    <dbReference type="NCBI Taxonomy" id="985012"/>
    <lineage>
        <taxon>Bacteria</taxon>
        <taxon>Pseudomonadati</taxon>
        <taxon>Pseudomonadota</taxon>
        <taxon>Gammaproteobacteria</taxon>
        <taxon>Lysobacterales</taxon>
        <taxon>Lysobacteraceae</taxon>
        <taxon>Luteimonas</taxon>
    </lineage>
</organism>
<dbReference type="InterPro" id="IPR010710">
    <property type="entry name" value="DUF1289"/>
</dbReference>
<dbReference type="Proteomes" id="UP000315167">
    <property type="component" value="Unassembled WGS sequence"/>
</dbReference>
<dbReference type="Pfam" id="PF06945">
    <property type="entry name" value="DUF1289"/>
    <property type="match status" value="1"/>
</dbReference>
<protein>
    <recommendedName>
        <fullName evidence="3">Fe-S protein YdhL (DUF1289 family)</fullName>
    </recommendedName>
</protein>
<keyword evidence="2" id="KW-1185">Reference proteome</keyword>
<dbReference type="PANTHER" id="PTHR35175:SF2">
    <property type="entry name" value="DUF1289 DOMAIN-CONTAINING PROTEIN"/>
    <property type="match status" value="1"/>
</dbReference>
<sequence>MTIKTMDATFRAVLSPCTGVCSIDEHGLCFGCHRTLDEIVRWATMGDDERLRLMETVLPGRESRSPGSP</sequence>
<accession>A0A562LBE8</accession>
<evidence type="ECO:0008006" key="3">
    <source>
        <dbReference type="Google" id="ProtNLM"/>
    </source>
</evidence>
<evidence type="ECO:0000313" key="2">
    <source>
        <dbReference type="Proteomes" id="UP000315167"/>
    </source>
</evidence>
<evidence type="ECO:0000313" key="1">
    <source>
        <dbReference type="EMBL" id="TWI04875.1"/>
    </source>
</evidence>
<proteinExistence type="predicted"/>
<name>A0A562LBE8_9GAMM</name>
<dbReference type="PANTHER" id="PTHR35175">
    <property type="entry name" value="DUF1289 DOMAIN-CONTAINING PROTEIN"/>
    <property type="match status" value="1"/>
</dbReference>